<sequence length="696" mass="77717">MSGGAPQVARCEDYDSEVSTEKPGTKKEARRKSTSTTRPKTRVSGTHTAKPALTVQTPASKPTVTERTARSKPVLHRSDSQRSKEKDAARSSSRPELRMPCADLVCQHDECHRVRSSQRRHSMSQPYAFSGQQQQQHQQPMMPPPPPQHSYPQYPPDMAQWARVLSSFTPPMQRPPTPMAGPHMYPRQVPVARSRPTSFHGHPYASVNGMQQPPPAASAYQNIQYANTVPFYQHQQPRQYQQDFQYTTAPPYAPRVAYHSPSPTMPSYPTHYQYPQPSPTTPSPTSATFGGHSAYPSGWPSAPTQPAPVVIMQPAPAPRRRYSGRQQTLRHPTIPGAYPRDESEDSEAFSDSSEYDYEEEARERKHRHRDAQEGKHMRSSRGRPSLRRQYASAPAAPTRERRDSHDSGTRRNHRPDPKDNYPPLTESDRTVRATSTRSRTLFTDSTLSSRRPSVSTNASSGKTKATTVSGGSGAVHVIVERNGRPSTYLSREKQQYLESTGRSRRAQDDRHQQLLEEAEAYQDARRGPQPEGLTALNIRDQPQQQHSRSQPSQHQRHRSTRSHTTTHSHTSSRTNGQAGEGTRIEITGSMLNLIPGGVITVGMRAGDDGQQTWVLGSGEEGCAGVVGVMTLRLWGRRSGKARRYAAKSRTWEEGSEMLRGWRGLIGMRLSTVRFTAGAICFCTTTTKICIDTPVRI</sequence>
<feature type="compositionally biased region" description="Pro residues" evidence="1">
    <location>
        <begin position="141"/>
        <end position="155"/>
    </location>
</feature>
<feature type="compositionally biased region" description="Low complexity" evidence="1">
    <location>
        <begin position="541"/>
        <end position="553"/>
    </location>
</feature>
<dbReference type="GeneID" id="54479890"/>
<feature type="compositionally biased region" description="Basic and acidic residues" evidence="1">
    <location>
        <begin position="76"/>
        <end position="97"/>
    </location>
</feature>
<evidence type="ECO:0000313" key="3">
    <source>
        <dbReference type="Proteomes" id="UP000799767"/>
    </source>
</evidence>
<gene>
    <name evidence="2" type="ORF">BDY17DRAFT_96636</name>
</gene>
<feature type="compositionally biased region" description="Polar residues" evidence="1">
    <location>
        <begin position="441"/>
        <end position="469"/>
    </location>
</feature>
<keyword evidence="3" id="KW-1185">Reference proteome</keyword>
<protein>
    <submittedName>
        <fullName evidence="2">Uncharacterized protein</fullName>
    </submittedName>
</protein>
<feature type="compositionally biased region" description="Basic and acidic residues" evidence="1">
    <location>
        <begin position="398"/>
        <end position="419"/>
    </location>
</feature>
<feature type="compositionally biased region" description="Basic residues" evidence="1">
    <location>
        <begin position="377"/>
        <end position="386"/>
    </location>
</feature>
<name>A0A6A6PYA2_9PEZI</name>
<dbReference type="RefSeq" id="XP_033591669.1">
    <property type="nucleotide sequence ID" value="XM_033738889.1"/>
</dbReference>
<feature type="compositionally biased region" description="Polar residues" evidence="1">
    <location>
        <begin position="54"/>
        <end position="66"/>
    </location>
</feature>
<dbReference type="EMBL" id="MU001633">
    <property type="protein sequence ID" value="KAF2485100.1"/>
    <property type="molecule type" value="Genomic_DNA"/>
</dbReference>
<feature type="region of interest" description="Disordered" evidence="1">
    <location>
        <begin position="540"/>
        <end position="580"/>
    </location>
</feature>
<proteinExistence type="predicted"/>
<feature type="region of interest" description="Disordered" evidence="1">
    <location>
        <begin position="1"/>
        <end position="155"/>
    </location>
</feature>
<evidence type="ECO:0000313" key="2">
    <source>
        <dbReference type="EMBL" id="KAF2485100.1"/>
    </source>
</evidence>
<accession>A0A6A6PYA2</accession>
<dbReference type="AlphaFoldDB" id="A0A6A6PYA2"/>
<evidence type="ECO:0000256" key="1">
    <source>
        <dbReference type="SAM" id="MobiDB-lite"/>
    </source>
</evidence>
<dbReference type="Proteomes" id="UP000799767">
    <property type="component" value="Unassembled WGS sequence"/>
</dbReference>
<dbReference type="OrthoDB" id="3922255at2759"/>
<reference evidence="2" key="1">
    <citation type="journal article" date="2020" name="Stud. Mycol.">
        <title>101 Dothideomycetes genomes: a test case for predicting lifestyles and emergence of pathogens.</title>
        <authorList>
            <person name="Haridas S."/>
            <person name="Albert R."/>
            <person name="Binder M."/>
            <person name="Bloem J."/>
            <person name="Labutti K."/>
            <person name="Salamov A."/>
            <person name="Andreopoulos B."/>
            <person name="Baker S."/>
            <person name="Barry K."/>
            <person name="Bills G."/>
            <person name="Bluhm B."/>
            <person name="Cannon C."/>
            <person name="Castanera R."/>
            <person name="Culley D."/>
            <person name="Daum C."/>
            <person name="Ezra D."/>
            <person name="Gonzalez J."/>
            <person name="Henrissat B."/>
            <person name="Kuo A."/>
            <person name="Liang C."/>
            <person name="Lipzen A."/>
            <person name="Lutzoni F."/>
            <person name="Magnuson J."/>
            <person name="Mondo S."/>
            <person name="Nolan M."/>
            <person name="Ohm R."/>
            <person name="Pangilinan J."/>
            <person name="Park H.-J."/>
            <person name="Ramirez L."/>
            <person name="Alfaro M."/>
            <person name="Sun H."/>
            <person name="Tritt A."/>
            <person name="Yoshinaga Y."/>
            <person name="Zwiers L.-H."/>
            <person name="Turgeon B."/>
            <person name="Goodwin S."/>
            <person name="Spatafora J."/>
            <person name="Crous P."/>
            <person name="Grigoriev I."/>
        </authorList>
    </citation>
    <scope>NUCLEOTIDE SEQUENCE</scope>
    <source>
        <strain evidence="2">CBS 113389</strain>
    </source>
</reference>
<organism evidence="2 3">
    <name type="scientific">Neohortaea acidophila</name>
    <dbReference type="NCBI Taxonomy" id="245834"/>
    <lineage>
        <taxon>Eukaryota</taxon>
        <taxon>Fungi</taxon>
        <taxon>Dikarya</taxon>
        <taxon>Ascomycota</taxon>
        <taxon>Pezizomycotina</taxon>
        <taxon>Dothideomycetes</taxon>
        <taxon>Dothideomycetidae</taxon>
        <taxon>Mycosphaerellales</taxon>
        <taxon>Teratosphaeriaceae</taxon>
        <taxon>Neohortaea</taxon>
    </lineage>
</organism>
<feature type="region of interest" description="Disordered" evidence="1">
    <location>
        <begin position="261"/>
        <end position="511"/>
    </location>
</feature>
<feature type="compositionally biased region" description="Basic residues" evidence="1">
    <location>
        <begin position="554"/>
        <end position="566"/>
    </location>
</feature>
<feature type="compositionally biased region" description="Acidic residues" evidence="1">
    <location>
        <begin position="342"/>
        <end position="360"/>
    </location>
</feature>